<dbReference type="RefSeq" id="WP_106743087.1">
    <property type="nucleotide sequence ID" value="NZ_PXYY01000121.1"/>
</dbReference>
<organism evidence="1 2">
    <name type="scientific">Neisseria iguanae</name>
    <dbReference type="NCBI Taxonomy" id="90242"/>
    <lineage>
        <taxon>Bacteria</taxon>
        <taxon>Pseudomonadati</taxon>
        <taxon>Pseudomonadota</taxon>
        <taxon>Betaproteobacteria</taxon>
        <taxon>Neisseriales</taxon>
        <taxon>Neisseriaceae</taxon>
        <taxon>Neisseria</taxon>
    </lineage>
</organism>
<dbReference type="AlphaFoldDB" id="A0A2P7TXH5"/>
<comment type="caution">
    <text evidence="1">The sequence shown here is derived from an EMBL/GenBank/DDBJ whole genome shotgun (WGS) entry which is preliminary data.</text>
</comment>
<evidence type="ECO:0000313" key="1">
    <source>
        <dbReference type="EMBL" id="PSJ79365.1"/>
    </source>
</evidence>
<accession>A0A2P7TXH5</accession>
<dbReference type="EMBL" id="PXYY01000121">
    <property type="protein sequence ID" value="PSJ79365.1"/>
    <property type="molecule type" value="Genomic_DNA"/>
</dbReference>
<protein>
    <submittedName>
        <fullName evidence="1">Methionine-binding protein</fullName>
    </submittedName>
</protein>
<proteinExistence type="predicted"/>
<sequence length="77" mass="8595">MKPFFLTIIILLGGCVYSETPYGRTAVIDLPTRSETVIRKTVNVNAPPGTTVIYQDSTPVGYPAGYPVYPRGYYRYD</sequence>
<evidence type="ECO:0000313" key="2">
    <source>
        <dbReference type="Proteomes" id="UP000241868"/>
    </source>
</evidence>
<keyword evidence="2" id="KW-1185">Reference proteome</keyword>
<gene>
    <name evidence="1" type="ORF">C7N83_12620</name>
</gene>
<reference evidence="1 2" key="1">
    <citation type="submission" date="2018-03" db="EMBL/GenBank/DDBJ databases">
        <title>Neisseria weixii sp. nov., isolated from the intestinal contents of Tibetan Plateau pika (Ochotona curzoniae) in Yushu, Qinghai Province, China.</title>
        <authorList>
            <person name="Gui Z."/>
        </authorList>
    </citation>
    <scope>NUCLEOTIDE SEQUENCE [LARGE SCALE GENOMIC DNA]</scope>
    <source>
        <strain evidence="1 2">ATCC 51483</strain>
    </source>
</reference>
<name>A0A2P7TXH5_9NEIS</name>
<dbReference type="PROSITE" id="PS51257">
    <property type="entry name" value="PROKAR_LIPOPROTEIN"/>
    <property type="match status" value="1"/>
</dbReference>
<dbReference type="OrthoDB" id="8606440at2"/>
<dbReference type="Proteomes" id="UP000241868">
    <property type="component" value="Unassembled WGS sequence"/>
</dbReference>